<reference evidence="4" key="1">
    <citation type="submission" date="2016-09" db="EMBL/GenBank/DDBJ databases">
        <authorList>
            <person name="Varghese N."/>
            <person name="Submissions S."/>
        </authorList>
    </citation>
    <scope>NUCLEOTIDE SEQUENCE [LARGE SCALE GENOMIC DNA]</scope>
    <source>
        <strain evidence="4">S5</strain>
    </source>
</reference>
<organism evidence="3 4">
    <name type="scientific">Pelagirhabdus alkalitolerans</name>
    <dbReference type="NCBI Taxonomy" id="1612202"/>
    <lineage>
        <taxon>Bacteria</taxon>
        <taxon>Bacillati</taxon>
        <taxon>Bacillota</taxon>
        <taxon>Bacilli</taxon>
        <taxon>Bacillales</taxon>
        <taxon>Bacillaceae</taxon>
        <taxon>Pelagirhabdus</taxon>
    </lineage>
</organism>
<feature type="compositionally biased region" description="Polar residues" evidence="1">
    <location>
        <begin position="195"/>
        <end position="204"/>
    </location>
</feature>
<feature type="signal peptide" evidence="2">
    <location>
        <begin position="1"/>
        <end position="23"/>
    </location>
</feature>
<feature type="compositionally biased region" description="Low complexity" evidence="1">
    <location>
        <begin position="183"/>
        <end position="194"/>
    </location>
</feature>
<keyword evidence="2" id="KW-0732">Signal</keyword>
<protein>
    <submittedName>
        <fullName evidence="3">Uncharacterized protein</fullName>
    </submittedName>
</protein>
<evidence type="ECO:0000256" key="1">
    <source>
        <dbReference type="SAM" id="MobiDB-lite"/>
    </source>
</evidence>
<feature type="compositionally biased region" description="Acidic residues" evidence="1">
    <location>
        <begin position="165"/>
        <end position="182"/>
    </location>
</feature>
<proteinExistence type="predicted"/>
<dbReference type="EMBL" id="FMYI01000010">
    <property type="protein sequence ID" value="SDC49983.1"/>
    <property type="molecule type" value="Genomic_DNA"/>
</dbReference>
<evidence type="ECO:0000313" key="4">
    <source>
        <dbReference type="Proteomes" id="UP000242949"/>
    </source>
</evidence>
<sequence length="239" mass="26847">MNKTLMIVFILLLSTVVTVTVSADEDLTDGEAIYKALEDGSLQDDELTEEMVEAKEDYIAEKEANKDRITDSWGYEHVVEGYANLFISRQDHRGYENAATPDGVASEDDIRGYFEGDSDNYIYNIRGHVSAAGAQNGDVYVYYSHTRNKDIAVHLEIDNTKSEQPIDEDSSDDTDSSNEESTSDSQTDTSDNTSAEQSSSSTENQIVRIQHRMSLPQMILKHQNHLPNHQVIIKKKMLT</sequence>
<accession>A0A1G6M391</accession>
<dbReference type="AlphaFoldDB" id="A0A1G6M391"/>
<feature type="chain" id="PRO_5017197633" evidence="2">
    <location>
        <begin position="24"/>
        <end position="239"/>
    </location>
</feature>
<dbReference type="RefSeq" id="WP_090796721.1">
    <property type="nucleotide sequence ID" value="NZ_FMYI01000010.1"/>
</dbReference>
<name>A0A1G6M391_9BACI</name>
<dbReference type="Proteomes" id="UP000242949">
    <property type="component" value="Unassembled WGS sequence"/>
</dbReference>
<gene>
    <name evidence="3" type="ORF">SAMN05421734_11019</name>
</gene>
<evidence type="ECO:0000256" key="2">
    <source>
        <dbReference type="SAM" id="SignalP"/>
    </source>
</evidence>
<feature type="region of interest" description="Disordered" evidence="1">
    <location>
        <begin position="158"/>
        <end position="204"/>
    </location>
</feature>
<evidence type="ECO:0000313" key="3">
    <source>
        <dbReference type="EMBL" id="SDC49983.1"/>
    </source>
</evidence>
<keyword evidence="4" id="KW-1185">Reference proteome</keyword>